<proteinExistence type="predicted"/>
<name>A0A1E7FTH6_9STRA</name>
<gene>
    <name evidence="2" type="ORF">FRACYDRAFT_235072</name>
</gene>
<feature type="region of interest" description="Disordered" evidence="1">
    <location>
        <begin position="81"/>
        <end position="132"/>
    </location>
</feature>
<evidence type="ECO:0000313" key="3">
    <source>
        <dbReference type="Proteomes" id="UP000095751"/>
    </source>
</evidence>
<reference evidence="2 3" key="1">
    <citation type="submission" date="2016-09" db="EMBL/GenBank/DDBJ databases">
        <title>Extensive genetic diversity and differential bi-allelic expression allows diatom success in the polar Southern Ocean.</title>
        <authorList>
            <consortium name="DOE Joint Genome Institute"/>
            <person name="Mock T."/>
            <person name="Otillar R.P."/>
            <person name="Strauss J."/>
            <person name="Dupont C."/>
            <person name="Frickenhaus S."/>
            <person name="Maumus F."/>
            <person name="Mcmullan M."/>
            <person name="Sanges R."/>
            <person name="Schmutz J."/>
            <person name="Toseland A."/>
            <person name="Valas R."/>
            <person name="Veluchamy A."/>
            <person name="Ward B.J."/>
            <person name="Allen A."/>
            <person name="Barry K."/>
            <person name="Falciatore A."/>
            <person name="Ferrante M."/>
            <person name="Fortunato A.E."/>
            <person name="Gloeckner G."/>
            <person name="Gruber A."/>
            <person name="Hipkin R."/>
            <person name="Janech M."/>
            <person name="Kroth P."/>
            <person name="Leese F."/>
            <person name="Lindquist E."/>
            <person name="Lyon B.R."/>
            <person name="Martin J."/>
            <person name="Mayer C."/>
            <person name="Parker M."/>
            <person name="Quesneville H."/>
            <person name="Raymond J."/>
            <person name="Uhlig C."/>
            <person name="Valentin K.U."/>
            <person name="Worden A.Z."/>
            <person name="Armbrust E.V."/>
            <person name="Bowler C."/>
            <person name="Green B."/>
            <person name="Moulton V."/>
            <person name="Van Oosterhout C."/>
            <person name="Grigoriev I."/>
        </authorList>
    </citation>
    <scope>NUCLEOTIDE SEQUENCE [LARGE SCALE GENOMIC DNA]</scope>
    <source>
        <strain evidence="2 3">CCMP1102</strain>
    </source>
</reference>
<organism evidence="2 3">
    <name type="scientific">Fragilariopsis cylindrus CCMP1102</name>
    <dbReference type="NCBI Taxonomy" id="635003"/>
    <lineage>
        <taxon>Eukaryota</taxon>
        <taxon>Sar</taxon>
        <taxon>Stramenopiles</taxon>
        <taxon>Ochrophyta</taxon>
        <taxon>Bacillariophyta</taxon>
        <taxon>Bacillariophyceae</taxon>
        <taxon>Bacillariophycidae</taxon>
        <taxon>Bacillariales</taxon>
        <taxon>Bacillariaceae</taxon>
        <taxon>Fragilariopsis</taxon>
    </lineage>
</organism>
<sequence>MSNFHPFFIPLSTLNNDKKCVTYNIQNFTGKVHITLDGVLFCSADYDGFEEDLEQAFDSFGLEETKRQLIRGVVPPADVLLNGIDGDDSTDGDEEEDGDTVTDLPSSTLEFDSDDDSYDEDQHFSQQASFIS</sequence>
<protein>
    <submittedName>
        <fullName evidence="2">Uncharacterized protein</fullName>
    </submittedName>
</protein>
<dbReference type="InParanoid" id="A0A1E7FTH6"/>
<dbReference type="AlphaFoldDB" id="A0A1E7FTH6"/>
<dbReference type="KEGG" id="fcy:FRACYDRAFT_235072"/>
<evidence type="ECO:0000313" key="2">
    <source>
        <dbReference type="EMBL" id="OEU21446.1"/>
    </source>
</evidence>
<evidence type="ECO:0000256" key="1">
    <source>
        <dbReference type="SAM" id="MobiDB-lite"/>
    </source>
</evidence>
<keyword evidence="3" id="KW-1185">Reference proteome</keyword>
<dbReference type="EMBL" id="KV784354">
    <property type="protein sequence ID" value="OEU21446.1"/>
    <property type="molecule type" value="Genomic_DNA"/>
</dbReference>
<feature type="compositionally biased region" description="Acidic residues" evidence="1">
    <location>
        <begin position="85"/>
        <end position="100"/>
    </location>
</feature>
<accession>A0A1E7FTH6</accession>
<dbReference type="Proteomes" id="UP000095751">
    <property type="component" value="Unassembled WGS sequence"/>
</dbReference>